<proteinExistence type="inferred from homology"/>
<dbReference type="PROSITE" id="PS51900">
    <property type="entry name" value="CB"/>
    <property type="match status" value="1"/>
</dbReference>
<evidence type="ECO:0000256" key="1">
    <source>
        <dbReference type="ARBA" id="ARBA00008857"/>
    </source>
</evidence>
<evidence type="ECO:0000313" key="9">
    <source>
        <dbReference type="Proteomes" id="UP001216907"/>
    </source>
</evidence>
<dbReference type="InterPro" id="IPR044068">
    <property type="entry name" value="CB"/>
</dbReference>
<protein>
    <submittedName>
        <fullName evidence="8">Tyrosine-type recombinase/integrase</fullName>
    </submittedName>
</protein>
<name>A0ABT6FFZ2_9BACT</name>
<comment type="similarity">
    <text evidence="1">Belongs to the 'phage' integrase family.</text>
</comment>
<evidence type="ECO:0000256" key="2">
    <source>
        <dbReference type="ARBA" id="ARBA00022908"/>
    </source>
</evidence>
<reference evidence="8 9" key="1">
    <citation type="submission" date="2023-03" db="EMBL/GenBank/DDBJ databases">
        <title>Paludisphaera mucosa sp. nov. a novel planctomycete from northern fen.</title>
        <authorList>
            <person name="Ivanova A."/>
        </authorList>
    </citation>
    <scope>NUCLEOTIDE SEQUENCE [LARGE SCALE GENOMIC DNA]</scope>
    <source>
        <strain evidence="8 9">Pla2</strain>
    </source>
</reference>
<comment type="caution">
    <text evidence="8">The sequence shown here is derived from an EMBL/GenBank/DDBJ whole genome shotgun (WGS) entry which is preliminary data.</text>
</comment>
<dbReference type="PANTHER" id="PTHR30349:SF41">
    <property type="entry name" value="INTEGRASE_RECOMBINASE PROTEIN MJ0367-RELATED"/>
    <property type="match status" value="1"/>
</dbReference>
<accession>A0ABT6FFZ2</accession>
<dbReference type="Pfam" id="PF00589">
    <property type="entry name" value="Phage_integrase"/>
    <property type="match status" value="1"/>
</dbReference>
<dbReference type="Proteomes" id="UP001216907">
    <property type="component" value="Unassembled WGS sequence"/>
</dbReference>
<dbReference type="EMBL" id="JARRAG010000002">
    <property type="protein sequence ID" value="MDG3006452.1"/>
    <property type="molecule type" value="Genomic_DNA"/>
</dbReference>
<keyword evidence="2" id="KW-0229">DNA integration</keyword>
<feature type="domain" description="Core-binding (CB)" evidence="7">
    <location>
        <begin position="73"/>
        <end position="154"/>
    </location>
</feature>
<evidence type="ECO:0000256" key="4">
    <source>
        <dbReference type="ARBA" id="ARBA00023172"/>
    </source>
</evidence>
<dbReference type="PROSITE" id="PS51898">
    <property type="entry name" value="TYR_RECOMBINASE"/>
    <property type="match status" value="1"/>
</dbReference>
<evidence type="ECO:0000259" key="7">
    <source>
        <dbReference type="PROSITE" id="PS51900"/>
    </source>
</evidence>
<dbReference type="PANTHER" id="PTHR30349">
    <property type="entry name" value="PHAGE INTEGRASE-RELATED"/>
    <property type="match status" value="1"/>
</dbReference>
<evidence type="ECO:0000256" key="3">
    <source>
        <dbReference type="ARBA" id="ARBA00023125"/>
    </source>
</evidence>
<organism evidence="8 9">
    <name type="scientific">Paludisphaera mucosa</name>
    <dbReference type="NCBI Taxonomy" id="3030827"/>
    <lineage>
        <taxon>Bacteria</taxon>
        <taxon>Pseudomonadati</taxon>
        <taxon>Planctomycetota</taxon>
        <taxon>Planctomycetia</taxon>
        <taxon>Isosphaerales</taxon>
        <taxon>Isosphaeraceae</taxon>
        <taxon>Paludisphaera</taxon>
    </lineage>
</organism>
<sequence>MAAIFKRGRDKGKKTKPYVIQYTDHEGNRQFAKGFTDKALTEQLAAKLENEVLLRKRGMIDPAQERLLAIKQSPITEHLDAFDRSMANNTPKHRKLTMTRVTRVIEGCGFLTLAEMDGEKVVDWLNEFREEEDIGARTYNHYLQAADAFGKWLVLTKRLPGNPLVGMERLNAETDVRHKRRALTPDEFARLVEAARNSGVEVQGYDGEMRARIYQISYLTGLRRSELASLTPNSFKLDDPQPTLTVDAACSKHRRKDVLPMHPKLVTLVRGWISGLDPDEPLFYRLARRKTYTMVQKDLERAGIPYETHEGLADFHAAGRHSHITRLVRSGASIMEAKELARHADICQTAKYTHIGMEDRAEALAALPFPLAPAVVEALVEDADLQAVVTAWPRLSEEIRRQIRELAASTSTDR</sequence>
<keyword evidence="9" id="KW-1185">Reference proteome</keyword>
<dbReference type="SUPFAM" id="SSF56349">
    <property type="entry name" value="DNA breaking-rejoining enzymes"/>
    <property type="match status" value="1"/>
</dbReference>
<dbReference type="InterPro" id="IPR050090">
    <property type="entry name" value="Tyrosine_recombinase_XerCD"/>
</dbReference>
<dbReference type="RefSeq" id="WP_277862749.1">
    <property type="nucleotide sequence ID" value="NZ_JARRAG010000002.1"/>
</dbReference>
<keyword evidence="4" id="KW-0233">DNA recombination</keyword>
<feature type="domain" description="Tyr recombinase" evidence="6">
    <location>
        <begin position="178"/>
        <end position="365"/>
    </location>
</feature>
<keyword evidence="3 5" id="KW-0238">DNA-binding</keyword>
<gene>
    <name evidence="8" type="ORF">PZE19_21990</name>
</gene>
<evidence type="ECO:0000256" key="5">
    <source>
        <dbReference type="PROSITE-ProRule" id="PRU01248"/>
    </source>
</evidence>
<dbReference type="InterPro" id="IPR013762">
    <property type="entry name" value="Integrase-like_cat_sf"/>
</dbReference>
<evidence type="ECO:0000313" key="8">
    <source>
        <dbReference type="EMBL" id="MDG3006452.1"/>
    </source>
</evidence>
<dbReference type="InterPro" id="IPR002104">
    <property type="entry name" value="Integrase_catalytic"/>
</dbReference>
<dbReference type="Gene3D" id="1.10.443.10">
    <property type="entry name" value="Intergrase catalytic core"/>
    <property type="match status" value="1"/>
</dbReference>
<dbReference type="InterPro" id="IPR011010">
    <property type="entry name" value="DNA_brk_join_enz"/>
</dbReference>
<evidence type="ECO:0000259" key="6">
    <source>
        <dbReference type="PROSITE" id="PS51898"/>
    </source>
</evidence>